<evidence type="ECO:0000256" key="3">
    <source>
        <dbReference type="ARBA" id="ARBA00022898"/>
    </source>
</evidence>
<dbReference type="Gene3D" id="3.40.640.10">
    <property type="entry name" value="Type I PLP-dependent aspartate aminotransferase-like (Major domain)"/>
    <property type="match status" value="1"/>
</dbReference>
<dbReference type="InterPro" id="IPR015422">
    <property type="entry name" value="PyrdxlP-dep_Trfase_small"/>
</dbReference>
<keyword evidence="8" id="KW-1185">Reference proteome</keyword>
<dbReference type="GO" id="GO:0030170">
    <property type="term" value="F:pyridoxal phosphate binding"/>
    <property type="evidence" value="ECO:0007669"/>
    <property type="project" value="InterPro"/>
</dbReference>
<sequence>MTRYDLETLVDRSAMGSSKWEAMASGADLAGIDLAAQHERCGGAIAPFSVADLDLAHPPEITEALQRAITGGLVLGYTVPTASYLDAVRTWMRRRHGWEVDPEWVRVTPGVISAFTWAIREFTAPGDGVIVQTPGYYPMYRSISSSDRRLVRNPLVERDGRFRLDLELLEQQARDPRTTMLLLCSPHNPTGRVWERGELTELARIVEENDLLLVSDEIHADLTQPGHRHSSILTVAPQLAGRTLVLTSPSKSFNLAGLQIANAIIPDAGLRDRFTAVRDDLGFDNPNVLGAIACHAAYTRAEPWLDEVNELVGRNHALVREVLARRLPQARVADLEGTYLQWIDLRGLGLDAEQLQRVHTCEAFVFADEGPLFGPEGEGFVRLVIATPTSVLEAALERLCTAYLRALEVDARAA</sequence>
<dbReference type="AlphaFoldDB" id="A0A2U2RN99"/>
<keyword evidence="4" id="KW-0456">Lyase</keyword>
<evidence type="ECO:0000256" key="1">
    <source>
        <dbReference type="ARBA" id="ARBA00001933"/>
    </source>
</evidence>
<dbReference type="PANTHER" id="PTHR43525:SF1">
    <property type="entry name" value="PROTEIN MALY"/>
    <property type="match status" value="1"/>
</dbReference>
<dbReference type="EC" id="4.4.1.13" evidence="2"/>
<dbReference type="RefSeq" id="WP_109274224.1">
    <property type="nucleotide sequence ID" value="NZ_QFKX01000001.1"/>
</dbReference>
<dbReference type="Pfam" id="PF00155">
    <property type="entry name" value="Aminotran_1_2"/>
    <property type="match status" value="1"/>
</dbReference>
<dbReference type="InterPro" id="IPR004839">
    <property type="entry name" value="Aminotransferase_I/II_large"/>
</dbReference>
<dbReference type="NCBIfam" id="TIGR04350">
    <property type="entry name" value="C_S_lyase_PatB"/>
    <property type="match status" value="1"/>
</dbReference>
<comment type="cofactor">
    <cofactor evidence="1">
        <name>pyridoxal 5'-phosphate</name>
        <dbReference type="ChEBI" id="CHEBI:597326"/>
    </cofactor>
</comment>
<dbReference type="CDD" id="cd00609">
    <property type="entry name" value="AAT_like"/>
    <property type="match status" value="1"/>
</dbReference>
<dbReference type="InterPro" id="IPR051798">
    <property type="entry name" value="Class-II_PLP-Dep_Aminotrans"/>
</dbReference>
<dbReference type="Gene3D" id="3.90.1150.10">
    <property type="entry name" value="Aspartate Aminotransferase, domain 1"/>
    <property type="match status" value="1"/>
</dbReference>
<evidence type="ECO:0000313" key="8">
    <source>
        <dbReference type="Proteomes" id="UP000245590"/>
    </source>
</evidence>
<proteinExistence type="inferred from homology"/>
<dbReference type="Proteomes" id="UP000245590">
    <property type="component" value="Unassembled WGS sequence"/>
</dbReference>
<dbReference type="SUPFAM" id="SSF53383">
    <property type="entry name" value="PLP-dependent transferases"/>
    <property type="match status" value="1"/>
</dbReference>
<dbReference type="OrthoDB" id="3224382at2"/>
<evidence type="ECO:0000313" key="7">
    <source>
        <dbReference type="EMBL" id="PWH07340.1"/>
    </source>
</evidence>
<dbReference type="PANTHER" id="PTHR43525">
    <property type="entry name" value="PROTEIN MALY"/>
    <property type="match status" value="1"/>
</dbReference>
<reference evidence="7 8" key="1">
    <citation type="submission" date="2018-05" db="EMBL/GenBank/DDBJ databases">
        <title>Brachybacterium sp. M1HQ-2T, whole genome shotgun sequence.</title>
        <authorList>
            <person name="Tuo L."/>
        </authorList>
    </citation>
    <scope>NUCLEOTIDE SEQUENCE [LARGE SCALE GENOMIC DNA]</scope>
    <source>
        <strain evidence="7 8">M1HQ-2</strain>
    </source>
</reference>
<evidence type="ECO:0000259" key="6">
    <source>
        <dbReference type="Pfam" id="PF00155"/>
    </source>
</evidence>
<accession>A0A2U2RN99</accession>
<evidence type="ECO:0000256" key="4">
    <source>
        <dbReference type="ARBA" id="ARBA00023239"/>
    </source>
</evidence>
<organism evidence="7 8">
    <name type="scientific">Brachybacterium endophyticum</name>
    <dbReference type="NCBI Taxonomy" id="2182385"/>
    <lineage>
        <taxon>Bacteria</taxon>
        <taxon>Bacillati</taxon>
        <taxon>Actinomycetota</taxon>
        <taxon>Actinomycetes</taxon>
        <taxon>Micrococcales</taxon>
        <taxon>Dermabacteraceae</taxon>
        <taxon>Brachybacterium</taxon>
    </lineage>
</organism>
<keyword evidence="7" id="KW-0032">Aminotransferase</keyword>
<dbReference type="GO" id="GO:0047804">
    <property type="term" value="F:cysteine-S-conjugate beta-lyase activity"/>
    <property type="evidence" value="ECO:0007669"/>
    <property type="project" value="UniProtKB-EC"/>
</dbReference>
<comment type="caution">
    <text evidence="7">The sequence shown here is derived from an EMBL/GenBank/DDBJ whole genome shotgun (WGS) entry which is preliminary data.</text>
</comment>
<dbReference type="GO" id="GO:0008483">
    <property type="term" value="F:transaminase activity"/>
    <property type="evidence" value="ECO:0007669"/>
    <property type="project" value="UniProtKB-KW"/>
</dbReference>
<gene>
    <name evidence="7" type="ORF">DEO23_01440</name>
</gene>
<dbReference type="EMBL" id="QFKX01000001">
    <property type="protein sequence ID" value="PWH07340.1"/>
    <property type="molecule type" value="Genomic_DNA"/>
</dbReference>
<dbReference type="InterPro" id="IPR015421">
    <property type="entry name" value="PyrdxlP-dep_Trfase_major"/>
</dbReference>
<evidence type="ECO:0000256" key="2">
    <source>
        <dbReference type="ARBA" id="ARBA00012224"/>
    </source>
</evidence>
<protein>
    <recommendedName>
        <fullName evidence="2">cysteine-S-conjugate beta-lyase</fullName>
        <ecNumber evidence="2">4.4.1.13</ecNumber>
    </recommendedName>
</protein>
<comment type="similarity">
    <text evidence="5">Belongs to the class-II pyridoxal-phosphate-dependent aminotransferase family. MalY/PatB cystathionine beta-lyase subfamily.</text>
</comment>
<keyword evidence="7" id="KW-0808">Transferase</keyword>
<name>A0A2U2RN99_9MICO</name>
<evidence type="ECO:0000256" key="5">
    <source>
        <dbReference type="ARBA" id="ARBA00037974"/>
    </source>
</evidence>
<dbReference type="InterPro" id="IPR027619">
    <property type="entry name" value="C-S_lyase_PatB-like"/>
</dbReference>
<keyword evidence="3" id="KW-0663">Pyridoxal phosphate</keyword>
<feature type="domain" description="Aminotransferase class I/classII large" evidence="6">
    <location>
        <begin position="48"/>
        <end position="399"/>
    </location>
</feature>
<dbReference type="InterPro" id="IPR015424">
    <property type="entry name" value="PyrdxlP-dep_Trfase"/>
</dbReference>